<dbReference type="EMBL" id="MCFK01005123">
    <property type="protein sequence ID" value="RKF60416.1"/>
    <property type="molecule type" value="Genomic_DNA"/>
</dbReference>
<sequence length="59" mass="6628">MIFYDRNGVGAVRGAVRWVGGFLGEQVDLIYQTTARGVSHHKQRGNEKLIQRGSRAEEI</sequence>
<organism evidence="1 2">
    <name type="scientific">Erysiphe neolycopersici</name>
    <dbReference type="NCBI Taxonomy" id="212602"/>
    <lineage>
        <taxon>Eukaryota</taxon>
        <taxon>Fungi</taxon>
        <taxon>Dikarya</taxon>
        <taxon>Ascomycota</taxon>
        <taxon>Pezizomycotina</taxon>
        <taxon>Leotiomycetes</taxon>
        <taxon>Erysiphales</taxon>
        <taxon>Erysiphaceae</taxon>
        <taxon>Erysiphe</taxon>
    </lineage>
</organism>
<dbReference type="AlphaFoldDB" id="A0A420HSK8"/>
<keyword evidence="2" id="KW-1185">Reference proteome</keyword>
<comment type="caution">
    <text evidence="1">The sequence shown here is derived from an EMBL/GenBank/DDBJ whole genome shotgun (WGS) entry which is preliminary data.</text>
</comment>
<name>A0A420HSK8_9PEZI</name>
<gene>
    <name evidence="1" type="ORF">OnM2_051063</name>
</gene>
<proteinExistence type="predicted"/>
<evidence type="ECO:0000313" key="1">
    <source>
        <dbReference type="EMBL" id="RKF60416.1"/>
    </source>
</evidence>
<protein>
    <submittedName>
        <fullName evidence="1">Uncharacterized protein</fullName>
    </submittedName>
</protein>
<dbReference type="Proteomes" id="UP000286134">
    <property type="component" value="Unassembled WGS sequence"/>
</dbReference>
<evidence type="ECO:0000313" key="2">
    <source>
        <dbReference type="Proteomes" id="UP000286134"/>
    </source>
</evidence>
<reference evidence="1 2" key="1">
    <citation type="journal article" date="2018" name="BMC Genomics">
        <title>Comparative genome analyses reveal sequence features reflecting distinct modes of host-adaptation between dicot and monocot powdery mildew.</title>
        <authorList>
            <person name="Wu Y."/>
            <person name="Ma X."/>
            <person name="Pan Z."/>
            <person name="Kale S.D."/>
            <person name="Song Y."/>
            <person name="King H."/>
            <person name="Zhang Q."/>
            <person name="Presley C."/>
            <person name="Deng X."/>
            <person name="Wei C.I."/>
            <person name="Xiao S."/>
        </authorList>
    </citation>
    <scope>NUCLEOTIDE SEQUENCE [LARGE SCALE GENOMIC DNA]</scope>
    <source>
        <strain evidence="1">UMSG2</strain>
    </source>
</reference>
<accession>A0A420HSK8</accession>